<evidence type="ECO:0000256" key="1">
    <source>
        <dbReference type="SAM" id="MobiDB-lite"/>
    </source>
</evidence>
<feature type="non-terminal residue" evidence="2">
    <location>
        <position position="62"/>
    </location>
</feature>
<dbReference type="EMBL" id="JASCZI010154592">
    <property type="protein sequence ID" value="MED6178075.1"/>
    <property type="molecule type" value="Genomic_DNA"/>
</dbReference>
<evidence type="ECO:0000313" key="3">
    <source>
        <dbReference type="Proteomes" id="UP001341840"/>
    </source>
</evidence>
<proteinExistence type="predicted"/>
<feature type="region of interest" description="Disordered" evidence="1">
    <location>
        <begin position="1"/>
        <end position="24"/>
    </location>
</feature>
<protein>
    <submittedName>
        <fullName evidence="2">Uncharacterized protein</fullName>
    </submittedName>
</protein>
<organism evidence="2 3">
    <name type="scientific">Stylosanthes scabra</name>
    <dbReference type="NCBI Taxonomy" id="79078"/>
    <lineage>
        <taxon>Eukaryota</taxon>
        <taxon>Viridiplantae</taxon>
        <taxon>Streptophyta</taxon>
        <taxon>Embryophyta</taxon>
        <taxon>Tracheophyta</taxon>
        <taxon>Spermatophyta</taxon>
        <taxon>Magnoliopsida</taxon>
        <taxon>eudicotyledons</taxon>
        <taxon>Gunneridae</taxon>
        <taxon>Pentapetalae</taxon>
        <taxon>rosids</taxon>
        <taxon>fabids</taxon>
        <taxon>Fabales</taxon>
        <taxon>Fabaceae</taxon>
        <taxon>Papilionoideae</taxon>
        <taxon>50 kb inversion clade</taxon>
        <taxon>dalbergioids sensu lato</taxon>
        <taxon>Dalbergieae</taxon>
        <taxon>Pterocarpus clade</taxon>
        <taxon>Stylosanthes</taxon>
    </lineage>
</organism>
<keyword evidence="3" id="KW-1185">Reference proteome</keyword>
<reference evidence="2 3" key="1">
    <citation type="journal article" date="2023" name="Plants (Basel)">
        <title>Bridging the Gap: Combining Genomics and Transcriptomics Approaches to Understand Stylosanthes scabra, an Orphan Legume from the Brazilian Caatinga.</title>
        <authorList>
            <person name="Ferreira-Neto J.R.C."/>
            <person name="da Silva M.D."/>
            <person name="Binneck E."/>
            <person name="de Melo N.F."/>
            <person name="da Silva R.H."/>
            <person name="de Melo A.L.T.M."/>
            <person name="Pandolfi V."/>
            <person name="Bustamante F.O."/>
            <person name="Brasileiro-Vidal A.C."/>
            <person name="Benko-Iseppon A.M."/>
        </authorList>
    </citation>
    <scope>NUCLEOTIDE SEQUENCE [LARGE SCALE GENOMIC DNA]</scope>
    <source>
        <tissue evidence="2">Leaves</tissue>
    </source>
</reference>
<dbReference type="Proteomes" id="UP001341840">
    <property type="component" value="Unassembled WGS sequence"/>
</dbReference>
<evidence type="ECO:0000313" key="2">
    <source>
        <dbReference type="EMBL" id="MED6178075.1"/>
    </source>
</evidence>
<comment type="caution">
    <text evidence="2">The sequence shown here is derived from an EMBL/GenBank/DDBJ whole genome shotgun (WGS) entry which is preliminary data.</text>
</comment>
<name>A0ABU6VZ60_9FABA</name>
<sequence length="62" mass="6562">MLAFLRSQSQPGGYNNANSISGLNESNLIPGDMLALLRSEQPLGYNSSVLSMSNTSNSISDV</sequence>
<gene>
    <name evidence="2" type="ORF">PIB30_104261</name>
</gene>
<accession>A0ABU6VZ60</accession>